<dbReference type="EMBL" id="KV454300">
    <property type="protein sequence ID" value="ODQ70616.1"/>
    <property type="molecule type" value="Genomic_DNA"/>
</dbReference>
<proteinExistence type="predicted"/>
<evidence type="ECO:0000313" key="3">
    <source>
        <dbReference type="Proteomes" id="UP000094385"/>
    </source>
</evidence>
<keyword evidence="3" id="KW-1185">Reference proteome</keyword>
<evidence type="ECO:0000313" key="2">
    <source>
        <dbReference type="EMBL" id="ODQ70616.1"/>
    </source>
</evidence>
<feature type="region of interest" description="Disordered" evidence="1">
    <location>
        <begin position="1"/>
        <end position="36"/>
    </location>
</feature>
<name>A0A1E3PYZ3_LIPST</name>
<sequence>MSHSVVQSSPPDTPLEIPNAQSSPAKLPKPIDVAPAPVSPVRRRVSVKKVLNNMVSRVTGQSGYTPVATIQSEVHTVTRKPVTQQVPGPARHPKKLQRKAPPVS</sequence>
<protein>
    <submittedName>
        <fullName evidence="2">Uncharacterized protein</fullName>
    </submittedName>
</protein>
<accession>A0A1E3PYZ3</accession>
<dbReference type="Proteomes" id="UP000094385">
    <property type="component" value="Unassembled WGS sequence"/>
</dbReference>
<feature type="region of interest" description="Disordered" evidence="1">
    <location>
        <begin position="75"/>
        <end position="104"/>
    </location>
</feature>
<reference evidence="2 3" key="1">
    <citation type="journal article" date="2016" name="Proc. Natl. Acad. Sci. U.S.A.">
        <title>Comparative genomics of biotechnologically important yeasts.</title>
        <authorList>
            <person name="Riley R."/>
            <person name="Haridas S."/>
            <person name="Wolfe K.H."/>
            <person name="Lopes M.R."/>
            <person name="Hittinger C.T."/>
            <person name="Goeker M."/>
            <person name="Salamov A.A."/>
            <person name="Wisecaver J.H."/>
            <person name="Long T.M."/>
            <person name="Calvey C.H."/>
            <person name="Aerts A.L."/>
            <person name="Barry K.W."/>
            <person name="Choi C."/>
            <person name="Clum A."/>
            <person name="Coughlan A.Y."/>
            <person name="Deshpande S."/>
            <person name="Douglass A.P."/>
            <person name="Hanson S.J."/>
            <person name="Klenk H.-P."/>
            <person name="LaButti K.M."/>
            <person name="Lapidus A."/>
            <person name="Lindquist E.A."/>
            <person name="Lipzen A.M."/>
            <person name="Meier-Kolthoff J.P."/>
            <person name="Ohm R.A."/>
            <person name="Otillar R.P."/>
            <person name="Pangilinan J.L."/>
            <person name="Peng Y."/>
            <person name="Rokas A."/>
            <person name="Rosa C.A."/>
            <person name="Scheuner C."/>
            <person name="Sibirny A.A."/>
            <person name="Slot J.C."/>
            <person name="Stielow J.B."/>
            <person name="Sun H."/>
            <person name="Kurtzman C.P."/>
            <person name="Blackwell M."/>
            <person name="Grigoriev I.V."/>
            <person name="Jeffries T.W."/>
        </authorList>
    </citation>
    <scope>NUCLEOTIDE SEQUENCE [LARGE SCALE GENOMIC DNA]</scope>
    <source>
        <strain evidence="2 3">NRRL Y-11557</strain>
    </source>
</reference>
<feature type="compositionally biased region" description="Polar residues" evidence="1">
    <location>
        <begin position="75"/>
        <end position="86"/>
    </location>
</feature>
<feature type="compositionally biased region" description="Polar residues" evidence="1">
    <location>
        <begin position="1"/>
        <end position="10"/>
    </location>
</feature>
<organism evidence="2 3">
    <name type="scientific">Lipomyces starkeyi NRRL Y-11557</name>
    <dbReference type="NCBI Taxonomy" id="675824"/>
    <lineage>
        <taxon>Eukaryota</taxon>
        <taxon>Fungi</taxon>
        <taxon>Dikarya</taxon>
        <taxon>Ascomycota</taxon>
        <taxon>Saccharomycotina</taxon>
        <taxon>Lipomycetes</taxon>
        <taxon>Lipomycetales</taxon>
        <taxon>Lipomycetaceae</taxon>
        <taxon>Lipomyces</taxon>
    </lineage>
</organism>
<gene>
    <name evidence="2" type="ORF">LIPSTDRAFT_74936</name>
</gene>
<dbReference type="AlphaFoldDB" id="A0A1E3PYZ3"/>
<evidence type="ECO:0000256" key="1">
    <source>
        <dbReference type="SAM" id="MobiDB-lite"/>
    </source>
</evidence>
<feature type="non-terminal residue" evidence="2">
    <location>
        <position position="104"/>
    </location>
</feature>